<dbReference type="InterPro" id="IPR038843">
    <property type="entry name" value="Sed1/Spi1"/>
</dbReference>
<proteinExistence type="predicted"/>
<comment type="caution">
    <text evidence="3">The sequence shown here is derived from an EMBL/GenBank/DDBJ whole genome shotgun (WGS) entry which is preliminary data.</text>
</comment>
<feature type="region of interest" description="Disordered" evidence="1">
    <location>
        <begin position="100"/>
        <end position="133"/>
    </location>
</feature>
<sequence length="170" mass="17345">MRFSIAALAAVVVGAVASDVTTEVVTQYTTYCPEATSVVHGSHTYSISTPGHITMTNGPYTVTRPLVTSTVTQCNSCSSSTPLASSSSIPVVPSVATSTPLVPNAGATGTPGSSAGSPSPPSRPSTPVPSTPPPAPVPVWLPSSVPLPSCCKAVEFQWYHEEMARSLCSL</sequence>
<accession>A0AAD6IK14</accession>
<dbReference type="EMBL" id="JAQJZL010000002">
    <property type="protein sequence ID" value="KAJ6052000.1"/>
    <property type="molecule type" value="Genomic_DNA"/>
</dbReference>
<dbReference type="GO" id="GO:0005199">
    <property type="term" value="F:structural constituent of cell wall"/>
    <property type="evidence" value="ECO:0007669"/>
    <property type="project" value="InterPro"/>
</dbReference>
<keyword evidence="4" id="KW-1185">Reference proteome</keyword>
<organism evidence="3 4">
    <name type="scientific">Penicillium canescens</name>
    <dbReference type="NCBI Taxonomy" id="5083"/>
    <lineage>
        <taxon>Eukaryota</taxon>
        <taxon>Fungi</taxon>
        <taxon>Dikarya</taxon>
        <taxon>Ascomycota</taxon>
        <taxon>Pezizomycotina</taxon>
        <taxon>Eurotiomycetes</taxon>
        <taxon>Eurotiomycetidae</taxon>
        <taxon>Eurotiales</taxon>
        <taxon>Aspergillaceae</taxon>
        <taxon>Penicillium</taxon>
    </lineage>
</organism>
<dbReference type="Proteomes" id="UP001219568">
    <property type="component" value="Unassembled WGS sequence"/>
</dbReference>
<dbReference type="GO" id="GO:0031505">
    <property type="term" value="P:fungal-type cell wall organization"/>
    <property type="evidence" value="ECO:0007669"/>
    <property type="project" value="InterPro"/>
</dbReference>
<dbReference type="AlphaFoldDB" id="A0AAD6IK14"/>
<reference evidence="3" key="2">
    <citation type="submission" date="2023-01" db="EMBL/GenBank/DDBJ databases">
        <authorList>
            <person name="Petersen C."/>
        </authorList>
    </citation>
    <scope>NUCLEOTIDE SEQUENCE</scope>
    <source>
        <strain evidence="3">IBT 15450</strain>
    </source>
</reference>
<feature type="chain" id="PRO_5041973084" evidence="2">
    <location>
        <begin position="18"/>
        <end position="170"/>
    </location>
</feature>
<keyword evidence="2" id="KW-0732">Signal</keyword>
<dbReference type="PANTHER" id="PTHR35523:SF1">
    <property type="entry name" value="CELL WALL PROTEIN SED1"/>
    <property type="match status" value="1"/>
</dbReference>
<reference evidence="3" key="1">
    <citation type="journal article" date="2023" name="IMA Fungus">
        <title>Comparative genomic study of the Penicillium genus elucidates a diverse pangenome and 15 lateral gene transfer events.</title>
        <authorList>
            <person name="Petersen C."/>
            <person name="Sorensen T."/>
            <person name="Nielsen M.R."/>
            <person name="Sondergaard T.E."/>
            <person name="Sorensen J.L."/>
            <person name="Fitzpatrick D.A."/>
            <person name="Frisvad J.C."/>
            <person name="Nielsen K.L."/>
        </authorList>
    </citation>
    <scope>NUCLEOTIDE SEQUENCE</scope>
    <source>
        <strain evidence="3">IBT 15450</strain>
    </source>
</reference>
<feature type="signal peptide" evidence="2">
    <location>
        <begin position="1"/>
        <end position="17"/>
    </location>
</feature>
<gene>
    <name evidence="3" type="ORF">N7460_002534</name>
</gene>
<protein>
    <submittedName>
        <fullName evidence="3">Uncharacterized protein</fullName>
    </submittedName>
</protein>
<evidence type="ECO:0000313" key="4">
    <source>
        <dbReference type="Proteomes" id="UP001219568"/>
    </source>
</evidence>
<evidence type="ECO:0000256" key="2">
    <source>
        <dbReference type="SAM" id="SignalP"/>
    </source>
</evidence>
<evidence type="ECO:0000313" key="3">
    <source>
        <dbReference type="EMBL" id="KAJ6052000.1"/>
    </source>
</evidence>
<feature type="compositionally biased region" description="Low complexity" evidence="1">
    <location>
        <begin position="100"/>
        <end position="117"/>
    </location>
</feature>
<dbReference type="PANTHER" id="PTHR35523">
    <property type="entry name" value="CELL WALL PROTEIN SED1"/>
    <property type="match status" value="1"/>
</dbReference>
<name>A0AAD6IK14_PENCN</name>
<feature type="compositionally biased region" description="Pro residues" evidence="1">
    <location>
        <begin position="118"/>
        <end position="133"/>
    </location>
</feature>
<dbReference type="GO" id="GO:0009277">
    <property type="term" value="C:fungal-type cell wall"/>
    <property type="evidence" value="ECO:0007669"/>
    <property type="project" value="TreeGrafter"/>
</dbReference>
<evidence type="ECO:0000256" key="1">
    <source>
        <dbReference type="SAM" id="MobiDB-lite"/>
    </source>
</evidence>